<keyword evidence="5" id="KW-0812">Transmembrane</keyword>
<evidence type="ECO:0000256" key="1">
    <source>
        <dbReference type="ARBA" id="ARBA00009995"/>
    </source>
</evidence>
<feature type="chain" id="PRO_5024476355" description="UDP-glucuronosyltransferase" evidence="5">
    <location>
        <begin position="19"/>
        <end position="505"/>
    </location>
</feature>
<keyword evidence="5" id="KW-0472">Membrane</keyword>
<dbReference type="GO" id="GO:0015020">
    <property type="term" value="F:glucuronosyltransferase activity"/>
    <property type="evidence" value="ECO:0007669"/>
    <property type="project" value="UniProtKB-EC"/>
</dbReference>
<dbReference type="PANTHER" id="PTHR48043">
    <property type="entry name" value="EG:EG0003.4 PROTEIN-RELATED"/>
    <property type="match status" value="1"/>
</dbReference>
<feature type="signal peptide" evidence="5">
    <location>
        <begin position="1"/>
        <end position="18"/>
    </location>
</feature>
<organism evidence="6 7">
    <name type="scientific">Photinus pyralis</name>
    <name type="common">Common eastern firefly</name>
    <name type="synonym">Lampyris pyralis</name>
    <dbReference type="NCBI Taxonomy" id="7054"/>
    <lineage>
        <taxon>Eukaryota</taxon>
        <taxon>Metazoa</taxon>
        <taxon>Ecdysozoa</taxon>
        <taxon>Arthropoda</taxon>
        <taxon>Hexapoda</taxon>
        <taxon>Insecta</taxon>
        <taxon>Pterygota</taxon>
        <taxon>Neoptera</taxon>
        <taxon>Endopterygota</taxon>
        <taxon>Coleoptera</taxon>
        <taxon>Polyphaga</taxon>
        <taxon>Elateriformia</taxon>
        <taxon>Elateroidea</taxon>
        <taxon>Lampyridae</taxon>
        <taxon>Lampyrinae</taxon>
        <taxon>Photinus</taxon>
    </lineage>
</organism>
<accession>A0A5N4A3Z9</accession>
<keyword evidence="5" id="KW-1133">Transmembrane helix</keyword>
<evidence type="ECO:0000256" key="4">
    <source>
        <dbReference type="RuleBase" id="RU003718"/>
    </source>
</evidence>
<keyword evidence="7" id="KW-1185">Reference proteome</keyword>
<dbReference type="OrthoDB" id="5835829at2759"/>
<dbReference type="PROSITE" id="PS00375">
    <property type="entry name" value="UDPGT"/>
    <property type="match status" value="1"/>
</dbReference>
<comment type="similarity">
    <text evidence="1 4">Belongs to the UDP-glycosyltransferase family.</text>
</comment>
<comment type="catalytic activity">
    <reaction evidence="5">
        <text>glucuronate acceptor + UDP-alpha-D-glucuronate = acceptor beta-D-glucuronoside + UDP + H(+)</text>
        <dbReference type="Rhea" id="RHEA:21032"/>
        <dbReference type="ChEBI" id="CHEBI:15378"/>
        <dbReference type="ChEBI" id="CHEBI:58052"/>
        <dbReference type="ChEBI" id="CHEBI:58223"/>
        <dbReference type="ChEBI" id="CHEBI:132367"/>
        <dbReference type="ChEBI" id="CHEBI:132368"/>
        <dbReference type="EC" id="2.4.1.17"/>
    </reaction>
</comment>
<dbReference type="Pfam" id="PF00201">
    <property type="entry name" value="UDPGT"/>
    <property type="match status" value="1"/>
</dbReference>
<sequence>MLDKLCVLLLAFCSISHCARILVIIPTPSHSHHVATQPIWKELSLRGHQVTSLTTVPINDPKLTNLTEIDISFSNSVFHKKFKEIVYSNGFLTYINTYIALAKSCDVQLEHPSIQALIKSKNESFDLVITESTRPAYFAFAQKFNCPSIGITTIDAPPVIYSALGNPTHPLLYPDGWVSYVNDLSLFQRIFSVVHYVFIMICDKMVLMPMYQEIANRHFGSEYPPLEQLIANMSLLLVTSEPVFRTIRPRTPNVIPIGGSLIRLPAKPLPKDLKEALDNAKDGFIYFSLGSNVKSHFLDDRVRDDIMEAFRELPYLVVWKFDTDSLPNKPKNVMLHPWVPQMAVLNHPNVKLFITHGGFQSITESIYANVPMVGIPFFADQARNVQEMVGKGYGLHLDHRQLTKRHLAQTILEVISNKRYRSKLKELAELSMDQPMTGLERAVWWIEYVLRHRGAKHLQSPATFIPFYQHYFLDVIAVLGLIVFGAMYVLCGLRRAVFSKKLKLS</sequence>
<dbReference type="EMBL" id="VVIM01000010">
    <property type="protein sequence ID" value="KAB0792031.1"/>
    <property type="molecule type" value="Genomic_DNA"/>
</dbReference>
<dbReference type="EC" id="2.4.1.17" evidence="5"/>
<dbReference type="FunFam" id="3.40.50.2000:FF:000050">
    <property type="entry name" value="UDP-glucuronosyltransferase"/>
    <property type="match status" value="1"/>
</dbReference>
<reference evidence="6 7" key="1">
    <citation type="journal article" date="2018" name="Elife">
        <title>Firefly genomes illuminate parallel origins of bioluminescence in beetles.</title>
        <authorList>
            <person name="Fallon T.R."/>
            <person name="Lower S.E."/>
            <person name="Chang C.H."/>
            <person name="Bessho-Uehara M."/>
            <person name="Martin G.J."/>
            <person name="Bewick A.J."/>
            <person name="Behringer M."/>
            <person name="Debat H.J."/>
            <person name="Wong I."/>
            <person name="Day J.C."/>
            <person name="Suvorov A."/>
            <person name="Silva C.J."/>
            <person name="Stanger-Hall K.F."/>
            <person name="Hall D.W."/>
            <person name="Schmitz R.J."/>
            <person name="Nelson D.R."/>
            <person name="Lewis S.M."/>
            <person name="Shigenobu S."/>
            <person name="Bybee S.M."/>
            <person name="Larracuente A.M."/>
            <person name="Oba Y."/>
            <person name="Weng J.K."/>
        </authorList>
    </citation>
    <scope>NUCLEOTIDE SEQUENCE [LARGE SCALE GENOMIC DNA]</scope>
    <source>
        <strain evidence="6">1611_PpyrPB1</strain>
        <tissue evidence="6">Whole body</tissue>
    </source>
</reference>
<gene>
    <name evidence="6" type="ORF">PPYR_13992</name>
</gene>
<name>A0A5N4A3Z9_PHOPY</name>
<evidence type="ECO:0000256" key="5">
    <source>
        <dbReference type="RuleBase" id="RU362059"/>
    </source>
</evidence>
<dbReference type="PANTHER" id="PTHR48043:SF159">
    <property type="entry name" value="EG:EG0003.4 PROTEIN-RELATED"/>
    <property type="match status" value="1"/>
</dbReference>
<dbReference type="GO" id="GO:0016020">
    <property type="term" value="C:membrane"/>
    <property type="evidence" value="ECO:0007669"/>
    <property type="project" value="UniProtKB-SubCell"/>
</dbReference>
<evidence type="ECO:0000313" key="6">
    <source>
        <dbReference type="EMBL" id="KAB0792031.1"/>
    </source>
</evidence>
<evidence type="ECO:0000256" key="3">
    <source>
        <dbReference type="ARBA" id="ARBA00022679"/>
    </source>
</evidence>
<proteinExistence type="inferred from homology"/>
<dbReference type="InParanoid" id="A0A5N4A3Z9"/>
<dbReference type="SUPFAM" id="SSF53756">
    <property type="entry name" value="UDP-Glycosyltransferase/glycogen phosphorylase"/>
    <property type="match status" value="1"/>
</dbReference>
<evidence type="ECO:0000256" key="2">
    <source>
        <dbReference type="ARBA" id="ARBA00022676"/>
    </source>
</evidence>
<keyword evidence="5" id="KW-0732">Signal</keyword>
<comment type="subcellular location">
    <subcellularLocation>
        <location evidence="5">Membrane</location>
        <topology evidence="5">Single-pass membrane protein</topology>
    </subcellularLocation>
</comment>
<evidence type="ECO:0000313" key="7">
    <source>
        <dbReference type="Proteomes" id="UP000327044"/>
    </source>
</evidence>
<feature type="transmembrane region" description="Helical" evidence="5">
    <location>
        <begin position="471"/>
        <end position="493"/>
    </location>
</feature>
<dbReference type="AlphaFoldDB" id="A0A5N4A3Z9"/>
<dbReference type="InterPro" id="IPR035595">
    <property type="entry name" value="UDP_glycos_trans_CS"/>
</dbReference>
<dbReference type="InterPro" id="IPR002213">
    <property type="entry name" value="UDP_glucos_trans"/>
</dbReference>
<dbReference type="InterPro" id="IPR050271">
    <property type="entry name" value="UDP-glycosyltransferase"/>
</dbReference>
<dbReference type="Proteomes" id="UP000327044">
    <property type="component" value="Unassembled WGS sequence"/>
</dbReference>
<comment type="caution">
    <text evidence="6">The sequence shown here is derived from an EMBL/GenBank/DDBJ whole genome shotgun (WGS) entry which is preliminary data.</text>
</comment>
<protein>
    <recommendedName>
        <fullName evidence="5">UDP-glucuronosyltransferase</fullName>
        <ecNumber evidence="5">2.4.1.17</ecNumber>
    </recommendedName>
</protein>
<dbReference type="CDD" id="cd03784">
    <property type="entry name" value="GT1_Gtf-like"/>
    <property type="match status" value="1"/>
</dbReference>
<dbReference type="Gene3D" id="3.40.50.2000">
    <property type="entry name" value="Glycogen Phosphorylase B"/>
    <property type="match status" value="2"/>
</dbReference>
<keyword evidence="2 4" id="KW-0328">Glycosyltransferase</keyword>
<keyword evidence="3 4" id="KW-0808">Transferase</keyword>